<evidence type="ECO:0000256" key="1">
    <source>
        <dbReference type="ARBA" id="ARBA00004123"/>
    </source>
</evidence>
<keyword evidence="8" id="KW-1185">Reference proteome</keyword>
<dbReference type="InterPro" id="IPR035441">
    <property type="entry name" value="TFIIS/LEDGF_dom_sf"/>
</dbReference>
<organism evidence="7 8">
    <name type="scientific">Nepenthes gracilis</name>
    <name type="common">Slender pitcher plant</name>
    <dbReference type="NCBI Taxonomy" id="150966"/>
    <lineage>
        <taxon>Eukaryota</taxon>
        <taxon>Viridiplantae</taxon>
        <taxon>Streptophyta</taxon>
        <taxon>Embryophyta</taxon>
        <taxon>Tracheophyta</taxon>
        <taxon>Spermatophyta</taxon>
        <taxon>Magnoliopsida</taxon>
        <taxon>eudicotyledons</taxon>
        <taxon>Gunneridae</taxon>
        <taxon>Pentapetalae</taxon>
        <taxon>Caryophyllales</taxon>
        <taxon>Nepenthaceae</taxon>
        <taxon>Nepenthes</taxon>
    </lineage>
</organism>
<dbReference type="PROSITE" id="PS51319">
    <property type="entry name" value="TFIIS_N"/>
    <property type="match status" value="1"/>
</dbReference>
<gene>
    <name evidence="7" type="ORF">Nepgr_030162</name>
</gene>
<evidence type="ECO:0000259" key="6">
    <source>
        <dbReference type="PROSITE" id="PS51319"/>
    </source>
</evidence>
<feature type="domain" description="TFIIS N-terminal" evidence="6">
    <location>
        <begin position="140"/>
        <end position="215"/>
    </location>
</feature>
<dbReference type="GO" id="GO:0005634">
    <property type="term" value="C:nucleus"/>
    <property type="evidence" value="ECO:0007669"/>
    <property type="project" value="UniProtKB-SubCell"/>
</dbReference>
<evidence type="ECO:0000256" key="5">
    <source>
        <dbReference type="SAM" id="MobiDB-lite"/>
    </source>
</evidence>
<keyword evidence="4" id="KW-0175">Coiled coil</keyword>
<dbReference type="InterPro" id="IPR003617">
    <property type="entry name" value="TFIIS/CRSP70_N_sub"/>
</dbReference>
<dbReference type="Gene3D" id="1.20.930.10">
    <property type="entry name" value="Conserved domain common to transcription factors TFIIS, elongin A, CRSP70"/>
    <property type="match status" value="1"/>
</dbReference>
<dbReference type="AlphaFoldDB" id="A0AAD3Y5T5"/>
<dbReference type="PANTHER" id="PTHR46554:SF2">
    <property type="entry name" value="TFIIS N-TERMINAL DOMAIN-CONTAINING PROTEIN"/>
    <property type="match status" value="1"/>
</dbReference>
<keyword evidence="2 3" id="KW-0539">Nucleus</keyword>
<feature type="region of interest" description="Disordered" evidence="5">
    <location>
        <begin position="423"/>
        <end position="445"/>
    </location>
</feature>
<feature type="coiled-coil region" evidence="4">
    <location>
        <begin position="385"/>
        <end position="412"/>
    </location>
</feature>
<dbReference type="Pfam" id="PF08711">
    <property type="entry name" value="Med26"/>
    <property type="match status" value="1"/>
</dbReference>
<dbReference type="PANTHER" id="PTHR46554">
    <property type="entry name" value="MEDIATOR OF RNA POLYMERASE II TRANSCRIPTION SUBUNIT 26A-RELATED"/>
    <property type="match status" value="1"/>
</dbReference>
<accession>A0AAD3Y5T5</accession>
<evidence type="ECO:0000256" key="4">
    <source>
        <dbReference type="SAM" id="Coils"/>
    </source>
</evidence>
<dbReference type="Proteomes" id="UP001279734">
    <property type="component" value="Unassembled WGS sequence"/>
</dbReference>
<dbReference type="SUPFAM" id="SSF47676">
    <property type="entry name" value="Conserved domain common to transcription factors TFIIS, elongin A, CRSP70"/>
    <property type="match status" value="1"/>
</dbReference>
<protein>
    <recommendedName>
        <fullName evidence="6">TFIIS N-terminal domain-containing protein</fullName>
    </recommendedName>
</protein>
<feature type="compositionally biased region" description="Basic and acidic residues" evidence="5">
    <location>
        <begin position="273"/>
        <end position="288"/>
    </location>
</feature>
<feature type="compositionally biased region" description="Polar residues" evidence="5">
    <location>
        <begin position="431"/>
        <end position="445"/>
    </location>
</feature>
<comment type="subcellular location">
    <subcellularLocation>
        <location evidence="1 3">Nucleus</location>
    </subcellularLocation>
</comment>
<sequence>MAAKSRDLDQWRDYFGKANSDVFDVIEHAIIVAASDCPKELRARRDRIAELLFSCGLTRCTRCNGVESRLPRDDDVGSGRVKTDFDGNVSEINAAGIKESKAKYNRDDQEELNVKQVSNYSYGEAEALTDEIEEENQTVGEVLRIKQILQNFEDEPDSVLFDSLRRLQLMALNVDILRATEIGKAVNCLRRRGSKRICHVARELIEGWKVTVDEWVKATQEIAVGAESTPDSVNPSVLDEEEGLPSPPLDEGAFCAVQNIELSQIFDGMDDDGNPRNRGECNKVREGGNKLPVIKQDIVPRPKEQFPKALTKENSGRQMKEQDTVPKRSKASNTQSGPGRPVKLNGVQKISNEAKLKQKSEQPSIPKGLSHQSERARCSDDDAVQLKLEASKRKLQERYQEAENAKRQRTIQLMELHDLPKHGLRHKNTHAKLSNYNQNRVNGPK</sequence>
<comment type="caution">
    <text evidence="7">The sequence shown here is derived from an EMBL/GenBank/DDBJ whole genome shotgun (WGS) entry which is preliminary data.</text>
</comment>
<feature type="region of interest" description="Disordered" evidence="5">
    <location>
        <begin position="227"/>
        <end position="249"/>
    </location>
</feature>
<evidence type="ECO:0000256" key="3">
    <source>
        <dbReference type="PROSITE-ProRule" id="PRU00649"/>
    </source>
</evidence>
<dbReference type="InterPro" id="IPR017923">
    <property type="entry name" value="TFIIS_N"/>
</dbReference>
<dbReference type="SMART" id="SM00509">
    <property type="entry name" value="TFS2N"/>
    <property type="match status" value="1"/>
</dbReference>
<name>A0AAD3Y5T5_NEPGR</name>
<feature type="compositionally biased region" description="Basic and acidic residues" evidence="5">
    <location>
        <begin position="298"/>
        <end position="326"/>
    </location>
</feature>
<feature type="region of interest" description="Disordered" evidence="5">
    <location>
        <begin position="266"/>
        <end position="382"/>
    </location>
</feature>
<reference evidence="7" key="1">
    <citation type="submission" date="2023-05" db="EMBL/GenBank/DDBJ databases">
        <title>Nepenthes gracilis genome sequencing.</title>
        <authorList>
            <person name="Fukushima K."/>
        </authorList>
    </citation>
    <scope>NUCLEOTIDE SEQUENCE</scope>
    <source>
        <strain evidence="7">SING2019-196</strain>
    </source>
</reference>
<evidence type="ECO:0000313" key="8">
    <source>
        <dbReference type="Proteomes" id="UP001279734"/>
    </source>
</evidence>
<evidence type="ECO:0000313" key="7">
    <source>
        <dbReference type="EMBL" id="GMH28319.1"/>
    </source>
</evidence>
<proteinExistence type="predicted"/>
<evidence type="ECO:0000256" key="2">
    <source>
        <dbReference type="ARBA" id="ARBA00023242"/>
    </source>
</evidence>
<dbReference type="EMBL" id="BSYO01000034">
    <property type="protein sequence ID" value="GMH28319.1"/>
    <property type="molecule type" value="Genomic_DNA"/>
</dbReference>
<dbReference type="CDD" id="cd00183">
    <property type="entry name" value="TFIIS_I"/>
    <property type="match status" value="1"/>
</dbReference>